<reference evidence="10" key="1">
    <citation type="submission" date="2016-11" db="EMBL/GenBank/DDBJ databases">
        <authorList>
            <person name="Varghese N."/>
            <person name="Submissions S."/>
        </authorList>
    </citation>
    <scope>NUCLEOTIDE SEQUENCE [LARGE SCALE GENOMIC DNA]</scope>
    <source>
        <strain evidence="10">DSM 15285</strain>
    </source>
</reference>
<dbReference type="GO" id="GO:0008360">
    <property type="term" value="P:regulation of cell shape"/>
    <property type="evidence" value="ECO:0007669"/>
    <property type="project" value="UniProtKB-KW"/>
</dbReference>
<evidence type="ECO:0000256" key="8">
    <source>
        <dbReference type="SAM" id="Phobius"/>
    </source>
</evidence>
<proteinExistence type="inferred from homology"/>
<dbReference type="STRING" id="1123350.SAMN02744040_00005"/>
<keyword evidence="4 8" id="KW-0812">Transmembrane</keyword>
<accession>A0A1M5NG87</accession>
<feature type="transmembrane region" description="Helical" evidence="8">
    <location>
        <begin position="133"/>
        <end position="153"/>
    </location>
</feature>
<dbReference type="InterPro" id="IPR007227">
    <property type="entry name" value="Cell_shape_determining_MreD"/>
</dbReference>
<dbReference type="NCBIfam" id="TIGR03426">
    <property type="entry name" value="shape_MreD"/>
    <property type="match status" value="1"/>
</dbReference>
<keyword evidence="3" id="KW-1003">Cell membrane</keyword>
<evidence type="ECO:0000313" key="10">
    <source>
        <dbReference type="Proteomes" id="UP000242520"/>
    </source>
</evidence>
<feature type="transmembrane region" description="Helical" evidence="8">
    <location>
        <begin position="65"/>
        <end position="86"/>
    </location>
</feature>
<keyword evidence="5" id="KW-0133">Cell shape</keyword>
<feature type="transmembrane region" description="Helical" evidence="8">
    <location>
        <begin position="29"/>
        <end position="45"/>
    </location>
</feature>
<evidence type="ECO:0000256" key="5">
    <source>
        <dbReference type="ARBA" id="ARBA00022960"/>
    </source>
</evidence>
<evidence type="ECO:0000256" key="2">
    <source>
        <dbReference type="ARBA" id="ARBA00007776"/>
    </source>
</evidence>
<dbReference type="Pfam" id="PF04093">
    <property type="entry name" value="MreD"/>
    <property type="match status" value="1"/>
</dbReference>
<sequence>MKNFILVFLGMTLIILENSVLNYIDIFDLSINMSIIYISIISLFLKRNQGAFIGLILGFFKDILIGRFLGINALIFFVIGYVYGILKDKVFKENVMTIVILIFFSSIFESFINFIFLKSFFTSSKIIISIYKGFVIIPILNVVVALFVHKFLIDFIKKLDNI</sequence>
<protein>
    <submittedName>
        <fullName evidence="9">Rod shape-determining protein MreD</fullName>
    </submittedName>
</protein>
<dbReference type="RefSeq" id="WP_072722836.1">
    <property type="nucleotide sequence ID" value="NZ_FQXH01000005.1"/>
</dbReference>
<evidence type="ECO:0000256" key="3">
    <source>
        <dbReference type="ARBA" id="ARBA00022475"/>
    </source>
</evidence>
<feature type="transmembrane region" description="Helical" evidence="8">
    <location>
        <begin position="98"/>
        <end position="121"/>
    </location>
</feature>
<comment type="subcellular location">
    <subcellularLocation>
        <location evidence="1">Cell membrane</location>
        <topology evidence="1">Multi-pass membrane protein</topology>
    </subcellularLocation>
</comment>
<comment type="similarity">
    <text evidence="2">Belongs to the MreD family.</text>
</comment>
<keyword evidence="6 8" id="KW-1133">Transmembrane helix</keyword>
<dbReference type="GO" id="GO:0005886">
    <property type="term" value="C:plasma membrane"/>
    <property type="evidence" value="ECO:0007669"/>
    <property type="project" value="UniProtKB-SubCell"/>
</dbReference>
<evidence type="ECO:0000256" key="1">
    <source>
        <dbReference type="ARBA" id="ARBA00004651"/>
    </source>
</evidence>
<evidence type="ECO:0000256" key="6">
    <source>
        <dbReference type="ARBA" id="ARBA00022989"/>
    </source>
</evidence>
<dbReference type="OrthoDB" id="9796616at2"/>
<dbReference type="EMBL" id="FQXH01000005">
    <property type="protein sequence ID" value="SHG88239.1"/>
    <property type="molecule type" value="Genomic_DNA"/>
</dbReference>
<keyword evidence="10" id="KW-1185">Reference proteome</keyword>
<gene>
    <name evidence="9" type="ORF">SAMN02744040_00005</name>
</gene>
<dbReference type="AlphaFoldDB" id="A0A1M5NG87"/>
<keyword evidence="7 8" id="KW-0472">Membrane</keyword>
<name>A0A1M5NG87_9FIRM</name>
<evidence type="ECO:0000256" key="4">
    <source>
        <dbReference type="ARBA" id="ARBA00022692"/>
    </source>
</evidence>
<dbReference type="Proteomes" id="UP000242520">
    <property type="component" value="Unassembled WGS sequence"/>
</dbReference>
<evidence type="ECO:0000256" key="7">
    <source>
        <dbReference type="ARBA" id="ARBA00023136"/>
    </source>
</evidence>
<evidence type="ECO:0000313" key="9">
    <source>
        <dbReference type="EMBL" id="SHG88239.1"/>
    </source>
</evidence>
<organism evidence="9 10">
    <name type="scientific">Tepidibacter thalassicus DSM 15285</name>
    <dbReference type="NCBI Taxonomy" id="1123350"/>
    <lineage>
        <taxon>Bacteria</taxon>
        <taxon>Bacillati</taxon>
        <taxon>Bacillota</taxon>
        <taxon>Clostridia</taxon>
        <taxon>Peptostreptococcales</taxon>
        <taxon>Peptostreptococcaceae</taxon>
        <taxon>Tepidibacter</taxon>
    </lineage>
</organism>